<dbReference type="InterPro" id="IPR016171">
    <property type="entry name" value="Vanillyl_alc_oxidase_C-sub2"/>
</dbReference>
<evidence type="ECO:0000256" key="2">
    <source>
        <dbReference type="SAM" id="MobiDB-lite"/>
    </source>
</evidence>
<evidence type="ECO:0000259" key="3">
    <source>
        <dbReference type="PROSITE" id="PS51387"/>
    </source>
</evidence>
<accession>A0A6G8KY75</accession>
<gene>
    <name evidence="4" type="ORF">EW640_10020</name>
</gene>
<name>A0A6G8KY75_9MICO</name>
<dbReference type="KEGG" id="blut:EW640_10020"/>
<dbReference type="Gene3D" id="3.30.43.10">
    <property type="entry name" value="Uridine Diphospho-n-acetylenolpyruvylglucosamine Reductase, domain 2"/>
    <property type="match status" value="1"/>
</dbReference>
<dbReference type="Gene3D" id="1.10.45.10">
    <property type="entry name" value="Vanillyl-alcohol Oxidase, Chain A, domain 4"/>
    <property type="match status" value="1"/>
</dbReference>
<feature type="region of interest" description="Disordered" evidence="2">
    <location>
        <begin position="1"/>
        <end position="21"/>
    </location>
</feature>
<dbReference type="InterPro" id="IPR036318">
    <property type="entry name" value="FAD-bd_PCMH-like_sf"/>
</dbReference>
<reference evidence="4 5" key="1">
    <citation type="submission" date="2019-02" db="EMBL/GenBank/DDBJ databases">
        <title>Complete Genome Sequence and Methylome Analysis of Brevibacterium luteolum NEB1784.</title>
        <authorList>
            <person name="Fomenkov A."/>
            <person name="Roberts R.J."/>
        </authorList>
    </citation>
    <scope>NUCLEOTIDE SEQUENCE [LARGE SCALE GENOMIC DNA]</scope>
    <source>
        <strain evidence="4 5">NEB1784</strain>
    </source>
</reference>
<dbReference type="GO" id="GO:0071949">
    <property type="term" value="F:FAD binding"/>
    <property type="evidence" value="ECO:0007669"/>
    <property type="project" value="InterPro"/>
</dbReference>
<dbReference type="InterPro" id="IPR010031">
    <property type="entry name" value="FAD_lactone_oxidase-like"/>
</dbReference>
<sequence length="445" mass="48458">MTRTLRNWSGSVWSHPQTLHTPSTDAEIQDIVTTAAEQGQRVRVRGAGHSFTPVAASNDQLLQLDRLSGLISADANAGRARFRAGTRLRDIPALLAAHGLALPNQGDVDPQALAGAVSTGTHGTGLAFTGFAGAVTALTLIDATGTRRELSPTREPELFDHARLSLGVLGVLTEIELMCVPAFDLIACETAEPFDEIRSSIVDRASAADHIEFYWFPHSERAAVKTNTRISPGAQAPAELAHVTSRPAWLRMLSEEVVDNAALAAICALGARMPALVPHFNRLATAAVSNRAYRAAAHEVFVSPRRVRFNEMEYAVPLAAGPEVLAEIARTIASRGWKISFPLEVRVAAADDVPLSTASGREVMYIAVHRYVEEEWEPYFRTLEDILLAAGGRPHWGKLHRLGYAQLAERYPRFEEFCALRESLDPAGMFSNDYTDTLFIRPGHG</sequence>
<dbReference type="SUPFAM" id="SSF56176">
    <property type="entry name" value="FAD-binding/transporter-associated domain-like"/>
    <property type="match status" value="1"/>
</dbReference>
<dbReference type="PIRSF" id="PIRSF000136">
    <property type="entry name" value="LGO_GLO"/>
    <property type="match status" value="1"/>
</dbReference>
<dbReference type="InterPro" id="IPR016166">
    <property type="entry name" value="FAD-bd_PCMH"/>
</dbReference>
<dbReference type="InterPro" id="IPR016169">
    <property type="entry name" value="FAD-bd_PCMH_sub2"/>
</dbReference>
<dbReference type="Proteomes" id="UP000501518">
    <property type="component" value="Chromosome"/>
</dbReference>
<keyword evidence="1" id="KW-0560">Oxidoreductase</keyword>
<dbReference type="GO" id="GO:0003885">
    <property type="term" value="F:D-arabinono-1,4-lactone oxidase activity"/>
    <property type="evidence" value="ECO:0007669"/>
    <property type="project" value="InterPro"/>
</dbReference>
<evidence type="ECO:0000256" key="1">
    <source>
        <dbReference type="ARBA" id="ARBA00023002"/>
    </source>
</evidence>
<feature type="domain" description="FAD-binding PCMH-type" evidence="3">
    <location>
        <begin position="12"/>
        <end position="182"/>
    </location>
</feature>
<evidence type="ECO:0000313" key="5">
    <source>
        <dbReference type="Proteomes" id="UP000501518"/>
    </source>
</evidence>
<dbReference type="InterPro" id="IPR007173">
    <property type="entry name" value="ALO_C"/>
</dbReference>
<dbReference type="PANTHER" id="PTHR43762">
    <property type="entry name" value="L-GULONOLACTONE OXIDASE"/>
    <property type="match status" value="1"/>
</dbReference>
<dbReference type="GO" id="GO:0016020">
    <property type="term" value="C:membrane"/>
    <property type="evidence" value="ECO:0007669"/>
    <property type="project" value="InterPro"/>
</dbReference>
<proteinExistence type="predicted"/>
<dbReference type="PANTHER" id="PTHR43762:SF1">
    <property type="entry name" value="D-ARABINONO-1,4-LACTONE OXIDASE"/>
    <property type="match status" value="1"/>
</dbReference>
<dbReference type="Pfam" id="PF04030">
    <property type="entry name" value="ALO"/>
    <property type="match status" value="1"/>
</dbReference>
<organism evidence="4 5">
    <name type="scientific">Brevibacterium luteolum</name>
    <dbReference type="NCBI Taxonomy" id="199591"/>
    <lineage>
        <taxon>Bacteria</taxon>
        <taxon>Bacillati</taxon>
        <taxon>Actinomycetota</taxon>
        <taxon>Actinomycetes</taxon>
        <taxon>Micrococcales</taxon>
        <taxon>Brevibacteriaceae</taxon>
        <taxon>Brevibacterium</taxon>
    </lineage>
</organism>
<dbReference type="InterPro" id="IPR006094">
    <property type="entry name" value="Oxid_FAD_bind_N"/>
</dbReference>
<evidence type="ECO:0000313" key="4">
    <source>
        <dbReference type="EMBL" id="QIN29573.1"/>
    </source>
</evidence>
<dbReference type="RefSeq" id="WP_165883969.1">
    <property type="nucleotide sequence ID" value="NZ_CP035810.1"/>
</dbReference>
<dbReference type="Gene3D" id="3.30.465.10">
    <property type="match status" value="1"/>
</dbReference>
<dbReference type="EMBL" id="CP035810">
    <property type="protein sequence ID" value="QIN29573.1"/>
    <property type="molecule type" value="Genomic_DNA"/>
</dbReference>
<dbReference type="Pfam" id="PF01565">
    <property type="entry name" value="FAD_binding_4"/>
    <property type="match status" value="1"/>
</dbReference>
<dbReference type="InterPro" id="IPR016167">
    <property type="entry name" value="FAD-bd_PCMH_sub1"/>
</dbReference>
<dbReference type="PROSITE" id="PS51387">
    <property type="entry name" value="FAD_PCMH"/>
    <property type="match status" value="1"/>
</dbReference>
<dbReference type="NCBIfam" id="TIGR01679">
    <property type="entry name" value="bact_FAD_ox"/>
    <property type="match status" value="1"/>
</dbReference>
<protein>
    <submittedName>
        <fullName evidence="4">FAD-binding protein</fullName>
    </submittedName>
</protein>
<dbReference type="AlphaFoldDB" id="A0A6G8KY75"/>
<dbReference type="Gene3D" id="3.30.70.2520">
    <property type="match status" value="1"/>
</dbReference>